<evidence type="ECO:0000256" key="1">
    <source>
        <dbReference type="SAM" id="MobiDB-lite"/>
    </source>
</evidence>
<feature type="region of interest" description="Disordered" evidence="1">
    <location>
        <begin position="93"/>
        <end position="112"/>
    </location>
</feature>
<dbReference type="AlphaFoldDB" id="A0A1B6FX79"/>
<proteinExistence type="predicted"/>
<protein>
    <submittedName>
        <fullName evidence="2">Uncharacterized protein</fullName>
    </submittedName>
</protein>
<name>A0A1B6FX79_9HEMI</name>
<gene>
    <name evidence="2" type="ORF">g.50006</name>
</gene>
<feature type="non-terminal residue" evidence="2">
    <location>
        <position position="1"/>
    </location>
</feature>
<accession>A0A1B6FX79</accession>
<dbReference type="EMBL" id="GECZ01014964">
    <property type="protein sequence ID" value="JAS54805.1"/>
    <property type="molecule type" value="Transcribed_RNA"/>
</dbReference>
<reference evidence="2" key="1">
    <citation type="submission" date="2015-11" db="EMBL/GenBank/DDBJ databases">
        <title>De novo transcriptome assembly of four potential Pierce s Disease insect vectors from Arizona vineyards.</title>
        <authorList>
            <person name="Tassone E.E."/>
        </authorList>
    </citation>
    <scope>NUCLEOTIDE SEQUENCE</scope>
</reference>
<evidence type="ECO:0000313" key="2">
    <source>
        <dbReference type="EMBL" id="JAS54805.1"/>
    </source>
</evidence>
<feature type="compositionally biased region" description="Basic and acidic residues" evidence="1">
    <location>
        <begin position="93"/>
        <end position="105"/>
    </location>
</feature>
<feature type="non-terminal residue" evidence="2">
    <location>
        <position position="112"/>
    </location>
</feature>
<sequence>KKSKKPPETCPHQVKGPNMTIDQFAEKCLHDKILDIHQQQQRALLANEKMFKKSGMISFSKLEENFRPNKKRRIFCHNQAPNNFNDTCANNVKTDKRKVPQHAKDNNSTQNF</sequence>
<organism evidence="2">
    <name type="scientific">Cuerna arida</name>
    <dbReference type="NCBI Taxonomy" id="1464854"/>
    <lineage>
        <taxon>Eukaryota</taxon>
        <taxon>Metazoa</taxon>
        <taxon>Ecdysozoa</taxon>
        <taxon>Arthropoda</taxon>
        <taxon>Hexapoda</taxon>
        <taxon>Insecta</taxon>
        <taxon>Pterygota</taxon>
        <taxon>Neoptera</taxon>
        <taxon>Paraneoptera</taxon>
        <taxon>Hemiptera</taxon>
        <taxon>Auchenorrhyncha</taxon>
        <taxon>Membracoidea</taxon>
        <taxon>Cicadellidae</taxon>
        <taxon>Cicadellinae</taxon>
        <taxon>Proconiini</taxon>
        <taxon>Cuerna</taxon>
    </lineage>
</organism>